<dbReference type="EMBL" id="CP022743">
    <property type="protein sequence ID" value="ASU32969.1"/>
    <property type="molecule type" value="Genomic_DNA"/>
</dbReference>
<dbReference type="InterPro" id="IPR050553">
    <property type="entry name" value="Thioredoxin_ResA/DsbE_sf"/>
</dbReference>
<keyword evidence="2" id="KW-0413">Isomerase</keyword>
<dbReference type="InterPro" id="IPR036249">
    <property type="entry name" value="Thioredoxin-like_sf"/>
</dbReference>
<keyword evidence="3" id="KW-1185">Reference proteome</keyword>
<evidence type="ECO:0000313" key="3">
    <source>
        <dbReference type="Proteomes" id="UP000215002"/>
    </source>
</evidence>
<organism evidence="2 3">
    <name type="scientific">Mucilaginibacter xinganensis</name>
    <dbReference type="NCBI Taxonomy" id="1234841"/>
    <lineage>
        <taxon>Bacteria</taxon>
        <taxon>Pseudomonadati</taxon>
        <taxon>Bacteroidota</taxon>
        <taxon>Sphingobacteriia</taxon>
        <taxon>Sphingobacteriales</taxon>
        <taxon>Sphingobacteriaceae</taxon>
        <taxon>Mucilaginibacter</taxon>
    </lineage>
</organism>
<dbReference type="PROSITE" id="PS51352">
    <property type="entry name" value="THIOREDOXIN_2"/>
    <property type="match status" value="1"/>
</dbReference>
<dbReference type="PANTHER" id="PTHR42852:SF13">
    <property type="entry name" value="PROTEIN DIPZ"/>
    <property type="match status" value="1"/>
</dbReference>
<dbReference type="AlphaFoldDB" id="A0A223NSU3"/>
<dbReference type="KEGG" id="muc:MuYL_1069"/>
<name>A0A223NSU3_9SPHI</name>
<dbReference type="GO" id="GO:0016853">
    <property type="term" value="F:isomerase activity"/>
    <property type="evidence" value="ECO:0007669"/>
    <property type="project" value="UniProtKB-KW"/>
</dbReference>
<dbReference type="CDD" id="cd02966">
    <property type="entry name" value="TlpA_like_family"/>
    <property type="match status" value="1"/>
</dbReference>
<dbReference type="Proteomes" id="UP000215002">
    <property type="component" value="Chromosome"/>
</dbReference>
<dbReference type="InterPro" id="IPR012336">
    <property type="entry name" value="Thioredoxin-like_fold"/>
</dbReference>
<accession>A0A223NSU3</accession>
<sequence length="440" mass="50882">MKIKTKFMIFKISAFLLLILGITTKVNAQKIEIDLKASDTLLVQNVSNQYNDTSMVAHAPYIKYPHWSLRRMAYYSLQARYENLPDNPVRKKLFKEFVERYQLDTSYLIKQKIPENYVYLFTAIDSSGNKHVIIDANNNHDFKDDREYIFNSKKELKPVFYADIKYFDGQRILKATVPLQIDAFDNIFPDDHYKSDVEKKLDVMINVLLVKKTGDIKLNNQLFKFNISNYDELHPKSHFIINIQKMPFNKGNNNNYEYKSSDTLEIAGNRYTIASLQDNKLVMNDLGKTTDYHAETGTPAPAFAGDDLKSKAQFSLRAQKGKYVLIDFWGSWCVPCIKLIPEVTELHYKYQQEIQFVSVAYDKSGDIAKVQKLITDNNMNWVQLLDDRNVKNGIADKYKVNEFPTSILIDPNGKVVYRGIGKEGLKDLIAFYNLKPGTTK</sequence>
<feature type="domain" description="Thioredoxin" evidence="1">
    <location>
        <begin position="294"/>
        <end position="437"/>
    </location>
</feature>
<dbReference type="InterPro" id="IPR013766">
    <property type="entry name" value="Thioredoxin_domain"/>
</dbReference>
<reference evidence="2 3" key="1">
    <citation type="submission" date="2017-08" db="EMBL/GenBank/DDBJ databases">
        <title>Complete genome sequence of Mucilaginibacter sp. strain BJC16-A31.</title>
        <authorList>
            <consortium name="Henan University of Science and Technology"/>
            <person name="You X."/>
        </authorList>
    </citation>
    <scope>NUCLEOTIDE SEQUENCE [LARGE SCALE GENOMIC DNA]</scope>
    <source>
        <strain evidence="2 3">BJC16-A31</strain>
    </source>
</reference>
<evidence type="ECO:0000313" key="2">
    <source>
        <dbReference type="EMBL" id="ASU32969.1"/>
    </source>
</evidence>
<protein>
    <submittedName>
        <fullName evidence="2">Thiol-disulfide isomerase or thioredoxin</fullName>
    </submittedName>
</protein>
<dbReference type="SUPFAM" id="SSF52833">
    <property type="entry name" value="Thioredoxin-like"/>
    <property type="match status" value="1"/>
</dbReference>
<dbReference type="Gene3D" id="3.40.30.10">
    <property type="entry name" value="Glutaredoxin"/>
    <property type="match status" value="1"/>
</dbReference>
<gene>
    <name evidence="2" type="ORF">MuYL_1069</name>
</gene>
<dbReference type="Pfam" id="PF13905">
    <property type="entry name" value="Thioredoxin_8"/>
    <property type="match status" value="1"/>
</dbReference>
<proteinExistence type="predicted"/>
<evidence type="ECO:0000259" key="1">
    <source>
        <dbReference type="PROSITE" id="PS51352"/>
    </source>
</evidence>
<dbReference type="PANTHER" id="PTHR42852">
    <property type="entry name" value="THIOL:DISULFIDE INTERCHANGE PROTEIN DSBE"/>
    <property type="match status" value="1"/>
</dbReference>